<dbReference type="EMBL" id="CADILE010000007">
    <property type="protein sequence ID" value="CAB3868920.1"/>
    <property type="molecule type" value="Genomic_DNA"/>
</dbReference>
<dbReference type="AlphaFoldDB" id="A0A2M9GX53"/>
<dbReference type="Proteomes" id="UP000494122">
    <property type="component" value="Unassembled WGS sequence"/>
</dbReference>
<protein>
    <recommendedName>
        <fullName evidence="4">MotA/TolQ/ExbB proton channel domain-containing protein</fullName>
    </recommendedName>
</protein>
<organism evidence="2 3">
    <name type="scientific">Achromobacter ruhlandii</name>
    <dbReference type="NCBI Taxonomy" id="72557"/>
    <lineage>
        <taxon>Bacteria</taxon>
        <taxon>Pseudomonadati</taxon>
        <taxon>Pseudomonadota</taxon>
        <taxon>Betaproteobacteria</taxon>
        <taxon>Burkholderiales</taxon>
        <taxon>Alcaligenaceae</taxon>
        <taxon>Achromobacter</taxon>
    </lineage>
</organism>
<feature type="transmembrane region" description="Helical" evidence="1">
    <location>
        <begin position="36"/>
        <end position="58"/>
    </location>
</feature>
<evidence type="ECO:0008006" key="4">
    <source>
        <dbReference type="Google" id="ProtNLM"/>
    </source>
</evidence>
<evidence type="ECO:0000313" key="3">
    <source>
        <dbReference type="Proteomes" id="UP000494122"/>
    </source>
</evidence>
<gene>
    <name evidence="2" type="ORF">LMG3328_02679</name>
</gene>
<keyword evidence="1" id="KW-0472">Membrane</keyword>
<reference evidence="2 3" key="1">
    <citation type="submission" date="2020-04" db="EMBL/GenBank/DDBJ databases">
        <authorList>
            <person name="De Canck E."/>
        </authorList>
    </citation>
    <scope>NUCLEOTIDE SEQUENCE [LARGE SCALE GENOMIC DNA]</scope>
    <source>
        <strain evidence="2 3">LMG 3328</strain>
    </source>
</reference>
<keyword evidence="1" id="KW-0812">Transmembrane</keyword>
<evidence type="ECO:0000313" key="2">
    <source>
        <dbReference type="EMBL" id="CAB3868920.1"/>
    </source>
</evidence>
<keyword evidence="1" id="KW-1133">Transmembrane helix</keyword>
<sequence>MMFRSVRWYVLKVISPLIVAAAAVVLWPGFFELALGSGHAISFVILTGLGIGSALIIWQSLRVNSRWEALVKFIAATKDEGRDWRSLAYVRSHLGQVMLRQESLGLGQEAIERDVQNLRIRVYQAQILPDFLVGLMVALGLVGTFVGLIYTLGDVGTMLSQLNSSAVDGSEVEQVFGRLVAQLQSPLTAMGTAFAASLFGLVGSILLGLMMVLLRGQVEDYMRAVRKFMLERLDVRNHRFSLKATESVNEEMLARQVHHLGELVERLGARQDDALRSHEALQRQLAQACEQEARGRAQLEARFEQIGDWQDAAIAQVNDAKERAASMERMLAELIGRDKAMGDQIQMLLDASMTGVTSLRQTAGLLADSCETQNGQREALERCTQALAQAPVVLETLQSWNQAMGAHQDARLQALESQLQMIRLLLERSPVNPVARDVGVAA</sequence>
<evidence type="ECO:0000256" key="1">
    <source>
        <dbReference type="SAM" id="Phobius"/>
    </source>
</evidence>
<feature type="transmembrane region" description="Helical" evidence="1">
    <location>
        <begin position="193"/>
        <end position="214"/>
    </location>
</feature>
<feature type="transmembrane region" description="Helical" evidence="1">
    <location>
        <begin position="131"/>
        <end position="152"/>
    </location>
</feature>
<proteinExistence type="predicted"/>
<dbReference type="RefSeq" id="WP_100508543.1">
    <property type="nucleotide sequence ID" value="NZ_CADILE010000007.1"/>
</dbReference>
<accession>A0A2M9GX53</accession>
<name>A0A2M9GX53_9BURK</name>
<feature type="transmembrane region" description="Helical" evidence="1">
    <location>
        <begin position="9"/>
        <end position="30"/>
    </location>
</feature>